<dbReference type="EMBL" id="CAMXCT020005124">
    <property type="protein sequence ID" value="CAL1164882.1"/>
    <property type="molecule type" value="Genomic_DNA"/>
</dbReference>
<dbReference type="EMBL" id="CAMXCT010005124">
    <property type="protein sequence ID" value="CAI4011507.1"/>
    <property type="molecule type" value="Genomic_DNA"/>
</dbReference>
<reference evidence="3 4" key="2">
    <citation type="submission" date="2024-05" db="EMBL/GenBank/DDBJ databases">
        <authorList>
            <person name="Chen Y."/>
            <person name="Shah S."/>
            <person name="Dougan E. K."/>
            <person name="Thang M."/>
            <person name="Chan C."/>
        </authorList>
    </citation>
    <scope>NUCLEOTIDE SEQUENCE [LARGE SCALE GENOMIC DNA]</scope>
</reference>
<accession>A0A9P1DLC5</accession>
<feature type="region of interest" description="Disordered" evidence="1">
    <location>
        <begin position="1"/>
        <end position="41"/>
    </location>
</feature>
<feature type="compositionally biased region" description="Basic residues" evidence="1">
    <location>
        <begin position="975"/>
        <end position="985"/>
    </location>
</feature>
<dbReference type="Proteomes" id="UP001152797">
    <property type="component" value="Unassembled WGS sequence"/>
</dbReference>
<evidence type="ECO:0000313" key="4">
    <source>
        <dbReference type="Proteomes" id="UP001152797"/>
    </source>
</evidence>
<feature type="compositionally biased region" description="Basic and acidic residues" evidence="1">
    <location>
        <begin position="1"/>
        <end position="12"/>
    </location>
</feature>
<protein>
    <submittedName>
        <fullName evidence="2">Uncharacterized protein</fullName>
    </submittedName>
</protein>
<comment type="caution">
    <text evidence="2">The sequence shown here is derived from an EMBL/GenBank/DDBJ whole genome shotgun (WGS) entry which is preliminary data.</text>
</comment>
<proteinExistence type="predicted"/>
<keyword evidence="4" id="KW-1185">Reference proteome</keyword>
<dbReference type="AlphaFoldDB" id="A0A9P1DLC5"/>
<evidence type="ECO:0000313" key="3">
    <source>
        <dbReference type="EMBL" id="CAL4798819.1"/>
    </source>
</evidence>
<sequence>MPPKKGSEKETLPDGVPANWSAWRLSRDEQDRRESSSIDEKIEKDVAEFAKKLVDDGAKEDEAETQVKVNDYKAKLTKDAKQNKAKLSNANKQKSDSAVAVTPSASASSAAKPAAASTTMHSSKLGYFEQVQEDVRLVLKHLGKDFATFPALSIAKKNSKDEGGVQEPWSAQMAERALGNQNLYIAAGNLFWLDFLKSQAPGVPLRRQAVQQLGEFLWPASQVKPAFLVKLLEEEAPKGNMPTTPSGLSMLSPEGYAHAALYAAARDLPKHKGEWAIVLRSVPLAFVVLPDAQNDTWVYAWNARNIITKEFESLSRTAFQLSTEIALMKKRLEKDAERTMSPSEVVQHLKLQGLKKASCDDELTGNFVSSACTIHAKFSTPLLIDPILSLEETYGAKSCLNSMTKLHILATKPLPACREFVVQGLFDWVSRGLIPNEEVTKSTVLGTSNACGLVQLFQLKKQCLDFWCSSMMARAKIVEADREILQRVLSNHESYRKEMLGEAVAWQGLLTRSSLDCLQFMEAGLDATEHEQIKEEWDKVVACRAVKDKMETENPEGEEADSAISQMRRPATEFVENSQEYWNSLANSTVRRYISLVVLPSSQGQIIRTLQQSALKEIIITEGQKSCLVWFDMDLMGETPGLNAQVGLRRFPEVKGDGDFKNLLQSVMLARGAQVKSDAGEVTVPGNGEIIAVRTAERGLLQAEVRKVFRLKAARHEGTDCDEKCINVIFSEETVRSRKKRVRGSEAYTTLTSIQAFSAAQLVPGVVPEKKRMHYPGWNNGNVVGWVDALPATALWESTREVKEKILGNQTMKLSTAEAAGFCEQNAILQNKQRVESVFSAARLPAKFHQDLLHSFSAAAVIDLTPGQGHMLEACLDSRTPVVGFGLTETHCTMLEERLTRYVLEKFKENGHTMYREDAAKALGANASSGTDHNATDAEPKPKAKPKPGPKRKKNKDGSDAEEEEEVSEESQPKPPKKKKNKKPKKKEEESSEDGSW</sequence>
<name>A0A9P1DLC5_9DINO</name>
<feature type="compositionally biased region" description="Basic and acidic residues" evidence="1">
    <location>
        <begin position="25"/>
        <end position="41"/>
    </location>
</feature>
<feature type="compositionally biased region" description="Acidic residues" evidence="1">
    <location>
        <begin position="960"/>
        <end position="969"/>
    </location>
</feature>
<dbReference type="OrthoDB" id="431815at2759"/>
<reference evidence="2" key="1">
    <citation type="submission" date="2022-10" db="EMBL/GenBank/DDBJ databases">
        <authorList>
            <person name="Chen Y."/>
            <person name="Dougan E. K."/>
            <person name="Chan C."/>
            <person name="Rhodes N."/>
            <person name="Thang M."/>
        </authorList>
    </citation>
    <scope>NUCLEOTIDE SEQUENCE</scope>
</reference>
<organism evidence="2">
    <name type="scientific">Cladocopium goreaui</name>
    <dbReference type="NCBI Taxonomy" id="2562237"/>
    <lineage>
        <taxon>Eukaryota</taxon>
        <taxon>Sar</taxon>
        <taxon>Alveolata</taxon>
        <taxon>Dinophyceae</taxon>
        <taxon>Suessiales</taxon>
        <taxon>Symbiodiniaceae</taxon>
        <taxon>Cladocopium</taxon>
    </lineage>
</organism>
<dbReference type="EMBL" id="CAMXCT030005124">
    <property type="protein sequence ID" value="CAL4798819.1"/>
    <property type="molecule type" value="Genomic_DNA"/>
</dbReference>
<feature type="region of interest" description="Disordered" evidence="1">
    <location>
        <begin position="79"/>
        <end position="114"/>
    </location>
</feature>
<feature type="compositionally biased region" description="Low complexity" evidence="1">
    <location>
        <begin position="97"/>
        <end position="114"/>
    </location>
</feature>
<evidence type="ECO:0000256" key="1">
    <source>
        <dbReference type="SAM" id="MobiDB-lite"/>
    </source>
</evidence>
<feature type="region of interest" description="Disordered" evidence="1">
    <location>
        <begin position="926"/>
        <end position="997"/>
    </location>
</feature>
<evidence type="ECO:0000313" key="2">
    <source>
        <dbReference type="EMBL" id="CAI4011507.1"/>
    </source>
</evidence>
<feature type="compositionally biased region" description="Basic residues" evidence="1">
    <location>
        <begin position="943"/>
        <end position="955"/>
    </location>
</feature>
<gene>
    <name evidence="2" type="ORF">C1SCF055_LOCUS36664</name>
</gene>